<dbReference type="EMBL" id="CAEZSI010000061">
    <property type="protein sequence ID" value="CAB4539260.1"/>
    <property type="molecule type" value="Genomic_DNA"/>
</dbReference>
<dbReference type="GO" id="GO:0006302">
    <property type="term" value="P:double-strand break repair"/>
    <property type="evidence" value="ECO:0007669"/>
    <property type="project" value="TreeGrafter"/>
</dbReference>
<keyword evidence="3" id="KW-0238">DNA-binding</keyword>
<protein>
    <submittedName>
        <fullName evidence="5">Unannotated protein</fullName>
    </submittedName>
</protein>
<dbReference type="InterPro" id="IPR027417">
    <property type="entry name" value="P-loop_NTPase"/>
</dbReference>
<dbReference type="Gene3D" id="3.40.50.300">
    <property type="entry name" value="P-loop containing nucleotide triphosphate hydrolases"/>
    <property type="match status" value="1"/>
</dbReference>
<dbReference type="GO" id="GO:0003677">
    <property type="term" value="F:DNA binding"/>
    <property type="evidence" value="ECO:0007669"/>
    <property type="project" value="UniProtKB-KW"/>
</dbReference>
<evidence type="ECO:0000259" key="4">
    <source>
        <dbReference type="Pfam" id="PF17764"/>
    </source>
</evidence>
<name>A0A6J6BJH4_9ZZZZ</name>
<dbReference type="InterPro" id="IPR042115">
    <property type="entry name" value="PriA_3primeBD_sf"/>
</dbReference>
<dbReference type="AlphaFoldDB" id="A0A6J6BJH4"/>
<evidence type="ECO:0000313" key="5">
    <source>
        <dbReference type="EMBL" id="CAB4539260.1"/>
    </source>
</evidence>
<dbReference type="GO" id="GO:0006310">
    <property type="term" value="P:DNA recombination"/>
    <property type="evidence" value="ECO:0007669"/>
    <property type="project" value="TreeGrafter"/>
</dbReference>
<proteinExistence type="predicted"/>
<keyword evidence="2" id="KW-0067">ATP-binding</keyword>
<evidence type="ECO:0000256" key="3">
    <source>
        <dbReference type="ARBA" id="ARBA00023125"/>
    </source>
</evidence>
<dbReference type="PANTHER" id="PTHR30580">
    <property type="entry name" value="PRIMOSOMAL PROTEIN N"/>
    <property type="match status" value="1"/>
</dbReference>
<evidence type="ECO:0000256" key="2">
    <source>
        <dbReference type="ARBA" id="ARBA00022840"/>
    </source>
</evidence>
<dbReference type="PANTHER" id="PTHR30580:SF0">
    <property type="entry name" value="PRIMOSOMAL PROTEIN N"/>
    <property type="match status" value="1"/>
</dbReference>
<organism evidence="5">
    <name type="scientific">freshwater metagenome</name>
    <dbReference type="NCBI Taxonomy" id="449393"/>
    <lineage>
        <taxon>unclassified sequences</taxon>
        <taxon>metagenomes</taxon>
        <taxon>ecological metagenomes</taxon>
    </lineage>
</organism>
<evidence type="ECO:0000256" key="1">
    <source>
        <dbReference type="ARBA" id="ARBA00022741"/>
    </source>
</evidence>
<dbReference type="Pfam" id="PF17764">
    <property type="entry name" value="PriA_3primeBD"/>
    <property type="match status" value="1"/>
</dbReference>
<accession>A0A6J6BJH4</accession>
<sequence>MATPRLFKLKSQVAAAPLGANAQNFPFARVWVDSGVFHLDSFFDYAIPESLSETAQLGVRVQVPFASREVEGIIVERISTPQVSTRIKQISKVLSPHPVATSTSLALVLAVSKHWAGHPYDVLRSAIPPRVAAVDKAFSQEDNPLDIKKKPTAGTSFFGFRPFRDSINELVALAEESAKTGSVLIIAPDERDVNAICAKLVNTKHRTLRLDSAVPRAIRYANFLETVKGLNKIIVGSRNSIFTPLPDGSTVIVYKEASAQHYELRSPGWNVRDVALLRADLENVRLIFCGYVPSVDLASKIDSGTIQYHHANERVNVKVFSPVDSSLLPPRIFREIRAALKVGPVLFILPRKGYANAILCTNCKNKALCACGGALSLSSRNADPNCRTCGSVSMNWKCAFCQRDKKFVLSRGIELASEEISRAFPNLPVFLSYGDVIKDSVQDKPSLVLSTPGAAPIAENGYAAVAILDAFSYFAHDDLRANERAAEMFFETSALIRPKGAVLLALDDAHPIISCLERWNPVVIVKRELTSRSEINFPPFQASAVLTVPTAQATFVAAGIQKAISDGRIPDSTRVLGPTRINQENSKISLLVDNNSRSAFVDFLHELLRKRSITNKSGLSARIDPYSL</sequence>
<keyword evidence="1" id="KW-0547">Nucleotide-binding</keyword>
<reference evidence="5" key="1">
    <citation type="submission" date="2020-05" db="EMBL/GenBank/DDBJ databases">
        <authorList>
            <person name="Chiriac C."/>
            <person name="Salcher M."/>
            <person name="Ghai R."/>
            <person name="Kavagutti S V."/>
        </authorList>
    </citation>
    <scope>NUCLEOTIDE SEQUENCE</scope>
</reference>
<feature type="domain" description="Primosomal protein N' 3' DNA-binding" evidence="4">
    <location>
        <begin position="32"/>
        <end position="128"/>
    </location>
</feature>
<dbReference type="GO" id="GO:0043138">
    <property type="term" value="F:3'-5' DNA helicase activity"/>
    <property type="evidence" value="ECO:0007669"/>
    <property type="project" value="TreeGrafter"/>
</dbReference>
<dbReference type="InterPro" id="IPR041222">
    <property type="entry name" value="PriA_3primeBD"/>
</dbReference>
<gene>
    <name evidence="5" type="ORF">UFOPK1412_00561</name>
</gene>
<dbReference type="GO" id="GO:0005524">
    <property type="term" value="F:ATP binding"/>
    <property type="evidence" value="ECO:0007669"/>
    <property type="project" value="UniProtKB-KW"/>
</dbReference>
<dbReference type="GO" id="GO:0006270">
    <property type="term" value="P:DNA replication initiation"/>
    <property type="evidence" value="ECO:0007669"/>
    <property type="project" value="TreeGrafter"/>
</dbReference>
<dbReference type="Gene3D" id="3.40.1440.60">
    <property type="entry name" value="PriA, 3(prime) DNA-binding domain"/>
    <property type="match status" value="1"/>
</dbReference>